<name>A0ACB7X1W6_9ERIC</name>
<sequence length="140" mass="15993">MKYSWNVAREAMRLSPPGQGAFREATTDFVYAGFTIPKGWKTFWTVYSTHKNPKYFPEPEKFDPSRFEGSGPAPFTYVPFGGGPRMCPGREYARQEILVFLHNVVTKFKIEKAIPNEKILYHSSPIPTKGAPVRLQPHKN</sequence>
<gene>
    <name evidence="1" type="ORF">Vadar_019038</name>
</gene>
<protein>
    <submittedName>
        <fullName evidence="1">Uncharacterized protein</fullName>
    </submittedName>
</protein>
<dbReference type="EMBL" id="CM037152">
    <property type="protein sequence ID" value="KAH7834729.1"/>
    <property type="molecule type" value="Genomic_DNA"/>
</dbReference>
<evidence type="ECO:0000313" key="2">
    <source>
        <dbReference type="Proteomes" id="UP000828048"/>
    </source>
</evidence>
<dbReference type="Proteomes" id="UP000828048">
    <property type="component" value="Chromosome 2"/>
</dbReference>
<keyword evidence="2" id="KW-1185">Reference proteome</keyword>
<proteinExistence type="predicted"/>
<accession>A0ACB7X1W6</accession>
<comment type="caution">
    <text evidence="1">The sequence shown here is derived from an EMBL/GenBank/DDBJ whole genome shotgun (WGS) entry which is preliminary data.</text>
</comment>
<organism evidence="1 2">
    <name type="scientific">Vaccinium darrowii</name>
    <dbReference type="NCBI Taxonomy" id="229202"/>
    <lineage>
        <taxon>Eukaryota</taxon>
        <taxon>Viridiplantae</taxon>
        <taxon>Streptophyta</taxon>
        <taxon>Embryophyta</taxon>
        <taxon>Tracheophyta</taxon>
        <taxon>Spermatophyta</taxon>
        <taxon>Magnoliopsida</taxon>
        <taxon>eudicotyledons</taxon>
        <taxon>Gunneridae</taxon>
        <taxon>Pentapetalae</taxon>
        <taxon>asterids</taxon>
        <taxon>Ericales</taxon>
        <taxon>Ericaceae</taxon>
        <taxon>Vaccinioideae</taxon>
        <taxon>Vaccinieae</taxon>
        <taxon>Vaccinium</taxon>
    </lineage>
</organism>
<evidence type="ECO:0000313" key="1">
    <source>
        <dbReference type="EMBL" id="KAH7834729.1"/>
    </source>
</evidence>
<reference evidence="1 2" key="1">
    <citation type="journal article" date="2021" name="Hortic Res">
        <title>High-quality reference genome and annotation aids understanding of berry development for evergreen blueberry (Vaccinium darrowii).</title>
        <authorList>
            <person name="Yu J."/>
            <person name="Hulse-Kemp A.M."/>
            <person name="Babiker E."/>
            <person name="Staton M."/>
        </authorList>
    </citation>
    <scope>NUCLEOTIDE SEQUENCE [LARGE SCALE GENOMIC DNA]</scope>
    <source>
        <strain evidence="2">cv. NJ 8807/NJ 8810</strain>
        <tissue evidence="1">Young leaf</tissue>
    </source>
</reference>